<dbReference type="AlphaFoldDB" id="A0A6C2U6E7"/>
<feature type="domain" description="Alginate lyase" evidence="4">
    <location>
        <begin position="102"/>
        <end position="304"/>
    </location>
</feature>
<feature type="signal peptide" evidence="3">
    <location>
        <begin position="1"/>
        <end position="23"/>
    </location>
</feature>
<dbReference type="Proteomes" id="UP000366872">
    <property type="component" value="Unassembled WGS sequence"/>
</dbReference>
<evidence type="ECO:0000313" key="5">
    <source>
        <dbReference type="EMBL" id="VGO15419.1"/>
    </source>
</evidence>
<dbReference type="RefSeq" id="WP_136080984.1">
    <property type="nucleotide sequence ID" value="NZ_CAAHFG010000002.1"/>
</dbReference>
<dbReference type="SUPFAM" id="SSF48230">
    <property type="entry name" value="Chondroitin AC/alginate lyase"/>
    <property type="match status" value="1"/>
</dbReference>
<evidence type="ECO:0000256" key="2">
    <source>
        <dbReference type="ARBA" id="ARBA00023239"/>
    </source>
</evidence>
<keyword evidence="2" id="KW-0456">Lyase</keyword>
<dbReference type="Pfam" id="PF05426">
    <property type="entry name" value="Alginate_lyase"/>
    <property type="match status" value="1"/>
</dbReference>
<evidence type="ECO:0000256" key="3">
    <source>
        <dbReference type="SAM" id="SignalP"/>
    </source>
</evidence>
<name>A0A6C2U6E7_PONDE</name>
<sequence length="402" mass="45518">MKLLHSMLLVAVCGLLVSCSTNCPVEVVETKSETSGLVHPGILQSKAMLDVMKRDIEQGHELRTAAWNDMRKHPRGKLGWFGDPWKAPEEILGADNLHFKTAAAIANSHALQWIVTGDVSKAQKAIKVINHWSTTLKSIRPEPDDEHLHTRLIMGVHSGYWAQAGELLRHSGAPWPEAEQKQFENWLREVILPAMEPRPNTFNGNWDAACTWSTMAIAVFLDDRALFVENIERLKSGDTNARLTHYLLPSGQCQETGRDQDHAQMGLDFLARACEIAWNQGIDLYDFEDVSIGRSVEYLSKYNLGHDDVPFEVYPSPVGEGNAHDAATAPSDKYRGRFRPLYELVYHHYHYHDRKGQEMPFTRQVLEQTRIENPGYYCDYWNTLCFGELDDASGKPCKTDGD</sequence>
<keyword evidence="6" id="KW-1185">Reference proteome</keyword>
<dbReference type="EMBL" id="CAAHFG010000002">
    <property type="protein sequence ID" value="VGO15419.1"/>
    <property type="molecule type" value="Genomic_DNA"/>
</dbReference>
<evidence type="ECO:0000256" key="1">
    <source>
        <dbReference type="ARBA" id="ARBA00022729"/>
    </source>
</evidence>
<evidence type="ECO:0000313" key="6">
    <source>
        <dbReference type="Proteomes" id="UP000366872"/>
    </source>
</evidence>
<dbReference type="Gene3D" id="1.50.10.100">
    <property type="entry name" value="Chondroitin AC/alginate lyase"/>
    <property type="match status" value="1"/>
</dbReference>
<dbReference type="GO" id="GO:0016829">
    <property type="term" value="F:lyase activity"/>
    <property type="evidence" value="ECO:0007669"/>
    <property type="project" value="UniProtKB-KW"/>
</dbReference>
<dbReference type="PROSITE" id="PS51257">
    <property type="entry name" value="PROKAR_LIPOPROTEIN"/>
    <property type="match status" value="1"/>
</dbReference>
<evidence type="ECO:0000259" key="4">
    <source>
        <dbReference type="Pfam" id="PF05426"/>
    </source>
</evidence>
<proteinExistence type="predicted"/>
<dbReference type="GO" id="GO:0042597">
    <property type="term" value="C:periplasmic space"/>
    <property type="evidence" value="ECO:0007669"/>
    <property type="project" value="InterPro"/>
</dbReference>
<feature type="chain" id="PRO_5025573130" description="Alginate lyase domain-containing protein" evidence="3">
    <location>
        <begin position="24"/>
        <end position="402"/>
    </location>
</feature>
<dbReference type="InterPro" id="IPR008929">
    <property type="entry name" value="Chondroitin_lyas"/>
</dbReference>
<protein>
    <recommendedName>
        <fullName evidence="4">Alginate lyase domain-containing protein</fullName>
    </recommendedName>
</protein>
<dbReference type="InterPro" id="IPR008397">
    <property type="entry name" value="Alginate_lyase_dom"/>
</dbReference>
<reference evidence="5 6" key="1">
    <citation type="submission" date="2019-04" db="EMBL/GenBank/DDBJ databases">
        <authorList>
            <person name="Van Vliet M D."/>
        </authorList>
    </citation>
    <scope>NUCLEOTIDE SEQUENCE [LARGE SCALE GENOMIC DNA]</scope>
    <source>
        <strain evidence="5 6">F1</strain>
    </source>
</reference>
<keyword evidence="1 3" id="KW-0732">Signal</keyword>
<accession>A0A6C2U6E7</accession>
<gene>
    <name evidence="5" type="ORF">PDESU_04002</name>
</gene>
<organism evidence="5 6">
    <name type="scientific">Pontiella desulfatans</name>
    <dbReference type="NCBI Taxonomy" id="2750659"/>
    <lineage>
        <taxon>Bacteria</taxon>
        <taxon>Pseudomonadati</taxon>
        <taxon>Kiritimatiellota</taxon>
        <taxon>Kiritimatiellia</taxon>
        <taxon>Kiritimatiellales</taxon>
        <taxon>Pontiellaceae</taxon>
        <taxon>Pontiella</taxon>
    </lineage>
</organism>